<dbReference type="InterPro" id="IPR051311">
    <property type="entry name" value="DedA_domain"/>
</dbReference>
<feature type="transmembrane region" description="Helical" evidence="1">
    <location>
        <begin position="50"/>
        <end position="70"/>
    </location>
</feature>
<keyword evidence="1" id="KW-1133">Transmembrane helix</keyword>
<dbReference type="Proteomes" id="UP000278062">
    <property type="component" value="Unassembled WGS sequence"/>
</dbReference>
<sequence length="230" mass="25844">MRVHFASIQTMLQNFLNEFGYFALFLGTFFEGETILVLAGFLAFRGYMDLNIVILVAFCGSYAGDQLWYFMGRKHGRKLLARKPRWQLMGDKALRLVRKHPDIWVLSFRFVYGLRTVMPVAIGLSGYPPARYLVLNGIGAAVWAAALGSAAYHFGAILEGLLGNVKKYELWVLGALILLGLCLWIRRRFKNARIAREARAEKDRFCASAAASDLDMPAAVPVDLTKKTDE</sequence>
<keyword evidence="1" id="KW-0472">Membrane</keyword>
<dbReference type="AlphaFoldDB" id="A0A3M3S4D3"/>
<feature type="domain" description="VTT" evidence="2">
    <location>
        <begin position="32"/>
        <end position="147"/>
    </location>
</feature>
<feature type="transmembrane region" description="Helical" evidence="1">
    <location>
        <begin position="21"/>
        <end position="44"/>
    </location>
</feature>
<name>A0A3M3S4D3_9PSED</name>
<proteinExistence type="predicted"/>
<dbReference type="PANTHER" id="PTHR42709">
    <property type="entry name" value="ALKALINE PHOSPHATASE LIKE PROTEIN"/>
    <property type="match status" value="1"/>
</dbReference>
<dbReference type="PANTHER" id="PTHR42709:SF2">
    <property type="entry name" value="INNER MEMBRANE PROTEIN YOHD"/>
    <property type="match status" value="1"/>
</dbReference>
<dbReference type="InterPro" id="IPR032816">
    <property type="entry name" value="VTT_dom"/>
</dbReference>
<keyword evidence="1" id="KW-0812">Transmembrane</keyword>
<dbReference type="EMBL" id="RBPL01000002">
    <property type="protein sequence ID" value="RMO03583.1"/>
    <property type="molecule type" value="Genomic_DNA"/>
</dbReference>
<feature type="transmembrane region" description="Helical" evidence="1">
    <location>
        <begin position="133"/>
        <end position="156"/>
    </location>
</feature>
<accession>A0A3M3S4D3</accession>
<evidence type="ECO:0000256" key="1">
    <source>
        <dbReference type="SAM" id="Phobius"/>
    </source>
</evidence>
<feature type="transmembrane region" description="Helical" evidence="1">
    <location>
        <begin position="168"/>
        <end position="186"/>
    </location>
</feature>
<reference evidence="3 4" key="1">
    <citation type="submission" date="2018-08" db="EMBL/GenBank/DDBJ databases">
        <title>Recombination of ecologically and evolutionarily significant loci maintains genetic cohesion in the Pseudomonas syringae species complex.</title>
        <authorList>
            <person name="Dillon M."/>
            <person name="Thakur S."/>
            <person name="Almeida R.N.D."/>
            <person name="Weir B.S."/>
            <person name="Guttman D.S."/>
        </authorList>
    </citation>
    <scope>NUCLEOTIDE SEQUENCE [LARGE SCALE GENOMIC DNA]</scope>
    <source>
        <strain evidence="3 4">1089_5</strain>
    </source>
</reference>
<organism evidence="3 4">
    <name type="scientific">Pseudomonas syringae pv. apii</name>
    <dbReference type="NCBI Taxonomy" id="81036"/>
    <lineage>
        <taxon>Bacteria</taxon>
        <taxon>Pseudomonadati</taxon>
        <taxon>Pseudomonadota</taxon>
        <taxon>Gammaproteobacteria</taxon>
        <taxon>Pseudomonadales</taxon>
        <taxon>Pseudomonadaceae</taxon>
        <taxon>Pseudomonas</taxon>
    </lineage>
</organism>
<protein>
    <submittedName>
        <fullName evidence="3">DedA protein</fullName>
    </submittedName>
</protein>
<evidence type="ECO:0000313" key="3">
    <source>
        <dbReference type="EMBL" id="RMO03583.1"/>
    </source>
</evidence>
<comment type="caution">
    <text evidence="3">The sequence shown here is derived from an EMBL/GenBank/DDBJ whole genome shotgun (WGS) entry which is preliminary data.</text>
</comment>
<evidence type="ECO:0000259" key="2">
    <source>
        <dbReference type="Pfam" id="PF09335"/>
    </source>
</evidence>
<evidence type="ECO:0000313" key="4">
    <source>
        <dbReference type="Proteomes" id="UP000278062"/>
    </source>
</evidence>
<dbReference type="GO" id="GO:0005886">
    <property type="term" value="C:plasma membrane"/>
    <property type="evidence" value="ECO:0007669"/>
    <property type="project" value="TreeGrafter"/>
</dbReference>
<gene>
    <name evidence="3" type="ORF">ALQ49_05297</name>
</gene>
<dbReference type="Pfam" id="PF09335">
    <property type="entry name" value="VTT_dom"/>
    <property type="match status" value="1"/>
</dbReference>